<dbReference type="OrthoDB" id="885654at2"/>
<proteinExistence type="predicted"/>
<reference evidence="2" key="1">
    <citation type="submission" date="2016-01" db="EMBL/GenBank/DDBJ databases">
        <authorList>
            <person name="Mitreva M."/>
            <person name="Pepin K.H."/>
            <person name="Mihindukulasuriya K.A."/>
            <person name="Fulton R."/>
            <person name="Fronick C."/>
            <person name="O'Laughlin M."/>
            <person name="Miner T."/>
            <person name="Herter B."/>
            <person name="Rosa B.A."/>
            <person name="Cordes M."/>
            <person name="Tomlinson C."/>
            <person name="Wollam A."/>
            <person name="Palsikar V.B."/>
            <person name="Mardis E.R."/>
            <person name="Wilson R.K."/>
        </authorList>
    </citation>
    <scope>NUCLEOTIDE SEQUENCE [LARGE SCALE GENOMIC DNA]</scope>
    <source>
        <strain evidence="2">KA00683</strain>
    </source>
</reference>
<dbReference type="RefSeq" id="WP_060935553.1">
    <property type="nucleotide sequence ID" value="NZ_KQ960447.1"/>
</dbReference>
<protein>
    <submittedName>
        <fullName evidence="1">Uncharacterized protein</fullName>
    </submittedName>
</protein>
<gene>
    <name evidence="1" type="ORF">HMPREF3185_01287</name>
</gene>
<keyword evidence="2" id="KW-1185">Reference proteome</keyword>
<dbReference type="Proteomes" id="UP000070224">
    <property type="component" value="Unassembled WGS sequence"/>
</dbReference>
<dbReference type="EMBL" id="LSDK01000084">
    <property type="protein sequence ID" value="KXB75847.1"/>
    <property type="molecule type" value="Genomic_DNA"/>
</dbReference>
<evidence type="ECO:0000313" key="1">
    <source>
        <dbReference type="EMBL" id="KXB75847.1"/>
    </source>
</evidence>
<name>A0A134B7D3_9PORP</name>
<dbReference type="STRING" id="322095.HMPREF3185_01287"/>
<sequence>MEFNTEQINSWKKQHGKDAIFLIVVEDKSCAIRKPTRQEFSFVSGIKDPIQLSETLFKQLWLDGDKEILEDDDYFLPAIGKLDEVLKQKEAEVKKL</sequence>
<accession>A0A134B7D3</accession>
<dbReference type="PATRIC" id="fig|322095.3.peg.1272"/>
<comment type="caution">
    <text evidence="1">The sequence shown here is derived from an EMBL/GenBank/DDBJ whole genome shotgun (WGS) entry which is preliminary data.</text>
</comment>
<dbReference type="AlphaFoldDB" id="A0A134B7D3"/>
<organism evidence="1 2">
    <name type="scientific">Porphyromonas somerae</name>
    <dbReference type="NCBI Taxonomy" id="322095"/>
    <lineage>
        <taxon>Bacteria</taxon>
        <taxon>Pseudomonadati</taxon>
        <taxon>Bacteroidota</taxon>
        <taxon>Bacteroidia</taxon>
        <taxon>Bacteroidales</taxon>
        <taxon>Porphyromonadaceae</taxon>
        <taxon>Porphyromonas</taxon>
    </lineage>
</organism>
<evidence type="ECO:0000313" key="2">
    <source>
        <dbReference type="Proteomes" id="UP000070224"/>
    </source>
</evidence>